<evidence type="ECO:0000256" key="2">
    <source>
        <dbReference type="ARBA" id="ARBA00022763"/>
    </source>
</evidence>
<comment type="similarity">
    <text evidence="7">Belongs to the RecR family.</text>
</comment>
<dbReference type="PROSITE" id="PS50880">
    <property type="entry name" value="TOPRIM"/>
    <property type="match status" value="1"/>
</dbReference>
<keyword evidence="4 7" id="KW-0862">Zinc</keyword>
<dbReference type="AlphaFoldDB" id="A0A1Q9JHN7"/>
<keyword evidence="1 7" id="KW-0479">Metal-binding</keyword>
<evidence type="ECO:0000256" key="3">
    <source>
        <dbReference type="ARBA" id="ARBA00022771"/>
    </source>
</evidence>
<dbReference type="Proteomes" id="UP000187404">
    <property type="component" value="Unassembled WGS sequence"/>
</dbReference>
<dbReference type="InterPro" id="IPR023627">
    <property type="entry name" value="Rcmb_RecR"/>
</dbReference>
<evidence type="ECO:0000313" key="9">
    <source>
        <dbReference type="EMBL" id="OLR55729.1"/>
    </source>
</evidence>
<keyword evidence="2 7" id="KW-0227">DNA damage</keyword>
<sequence>MAQQYPKPLARLISELARLPGIGNKTAQRLAFHILSLPDAEAESLSASIREAKKTMRYCSVCGNLTDQDPCRICSDKSRRDDILCVVESPQDVMAMERIREYNGRYHVLNGVISPMEGIGPGDINLKQLILRLQQHEEVQEVILATNPNIEGEATAMYIARLLKPSGIRVTRIAHGLPVGGDLEYADEVTLLKAVEGRTDL</sequence>
<evidence type="ECO:0000256" key="6">
    <source>
        <dbReference type="ARBA" id="ARBA00023204"/>
    </source>
</evidence>
<dbReference type="NCBIfam" id="TIGR00615">
    <property type="entry name" value="recR"/>
    <property type="match status" value="1"/>
</dbReference>
<dbReference type="Gene3D" id="6.10.250.240">
    <property type="match status" value="1"/>
</dbReference>
<keyword evidence="6 7" id="KW-0234">DNA repair</keyword>
<dbReference type="GO" id="GO:0008270">
    <property type="term" value="F:zinc ion binding"/>
    <property type="evidence" value="ECO:0007669"/>
    <property type="project" value="UniProtKB-KW"/>
</dbReference>
<keyword evidence="3 7" id="KW-0863">Zinc-finger</keyword>
<dbReference type="SUPFAM" id="SSF111304">
    <property type="entry name" value="Recombination protein RecR"/>
    <property type="match status" value="1"/>
</dbReference>
<evidence type="ECO:0000259" key="8">
    <source>
        <dbReference type="PROSITE" id="PS50880"/>
    </source>
</evidence>
<dbReference type="SMART" id="SM00493">
    <property type="entry name" value="TOPRIM"/>
    <property type="match status" value="1"/>
</dbReference>
<dbReference type="Gene3D" id="1.10.8.420">
    <property type="entry name" value="RecR Domain 1"/>
    <property type="match status" value="1"/>
</dbReference>
<dbReference type="Pfam" id="PF02132">
    <property type="entry name" value="RecR_ZnF"/>
    <property type="match status" value="1"/>
</dbReference>
<dbReference type="GO" id="GO:0006310">
    <property type="term" value="P:DNA recombination"/>
    <property type="evidence" value="ECO:0007669"/>
    <property type="project" value="UniProtKB-UniRule"/>
</dbReference>
<dbReference type="EMBL" id="MJIE01000001">
    <property type="protein sequence ID" value="OLR55729.1"/>
    <property type="molecule type" value="Genomic_DNA"/>
</dbReference>
<evidence type="ECO:0000256" key="4">
    <source>
        <dbReference type="ARBA" id="ARBA00022833"/>
    </source>
</evidence>
<keyword evidence="10" id="KW-1185">Reference proteome</keyword>
<dbReference type="OrthoDB" id="9802672at2"/>
<evidence type="ECO:0000313" key="10">
    <source>
        <dbReference type="Proteomes" id="UP000187404"/>
    </source>
</evidence>
<dbReference type="RefSeq" id="WP_075712720.1">
    <property type="nucleotide sequence ID" value="NZ_MJIE01000001.1"/>
</dbReference>
<accession>A0A1Q9JHN7</accession>
<feature type="domain" description="Toprim" evidence="8">
    <location>
        <begin position="82"/>
        <end position="178"/>
    </location>
</feature>
<feature type="zinc finger region" description="C4-type" evidence="7">
    <location>
        <begin position="59"/>
        <end position="74"/>
    </location>
</feature>
<proteinExistence type="inferred from homology"/>
<dbReference type="HAMAP" id="MF_00017">
    <property type="entry name" value="RecR"/>
    <property type="match status" value="1"/>
</dbReference>
<dbReference type="PANTHER" id="PTHR30446">
    <property type="entry name" value="RECOMBINATION PROTEIN RECR"/>
    <property type="match status" value="1"/>
</dbReference>
<dbReference type="InterPro" id="IPR034137">
    <property type="entry name" value="TOPRIM_RecR"/>
</dbReference>
<reference evidence="9 10" key="1">
    <citation type="journal article" date="2016" name="Appl. Environ. Microbiol.">
        <title>Function and Phylogeny of Bacterial Butyryl Coenzyme A:Acetate Transferases and Their Diversity in the Proximal Colon of Swine.</title>
        <authorList>
            <person name="Trachsel J."/>
            <person name="Bayles D.O."/>
            <person name="Looft T."/>
            <person name="Levine U.Y."/>
            <person name="Allen H.K."/>
        </authorList>
    </citation>
    <scope>NUCLEOTIDE SEQUENCE [LARGE SCALE GENOMIC DNA]</scope>
    <source>
        <strain evidence="9 10">68-3-10</strain>
    </source>
</reference>
<comment type="function">
    <text evidence="7">May play a role in DNA repair. It seems to be involved in an RecBC-independent recombinational process of DNA repair. It may act with RecF and RecO.</text>
</comment>
<organism evidence="9 10">
    <name type="scientific">Hornefia porci</name>
    <dbReference type="NCBI Taxonomy" id="2652292"/>
    <lineage>
        <taxon>Bacteria</taxon>
        <taxon>Bacillati</taxon>
        <taxon>Bacillota</taxon>
        <taxon>Clostridia</taxon>
        <taxon>Peptostreptococcales</taxon>
        <taxon>Anaerovoracaceae</taxon>
        <taxon>Hornefia</taxon>
    </lineage>
</organism>
<keyword evidence="5 7" id="KW-0233">DNA recombination</keyword>
<dbReference type="Pfam" id="PF13662">
    <property type="entry name" value="Toprim_4"/>
    <property type="match status" value="1"/>
</dbReference>
<dbReference type="InterPro" id="IPR000093">
    <property type="entry name" value="DNA_Rcmb_RecR"/>
</dbReference>
<dbReference type="GO" id="GO:0003677">
    <property type="term" value="F:DNA binding"/>
    <property type="evidence" value="ECO:0007669"/>
    <property type="project" value="UniProtKB-UniRule"/>
</dbReference>
<dbReference type="Gene3D" id="3.30.60.80">
    <property type="match status" value="1"/>
</dbReference>
<evidence type="ECO:0000256" key="1">
    <source>
        <dbReference type="ARBA" id="ARBA00022723"/>
    </source>
</evidence>
<dbReference type="STRING" id="1261640.BHK98_06405"/>
<gene>
    <name evidence="7" type="primary">recR</name>
    <name evidence="9" type="ORF">BHK98_06405</name>
</gene>
<dbReference type="PANTHER" id="PTHR30446:SF0">
    <property type="entry name" value="RECOMBINATION PROTEIN RECR"/>
    <property type="match status" value="1"/>
</dbReference>
<comment type="caution">
    <text evidence="9">The sequence shown here is derived from an EMBL/GenBank/DDBJ whole genome shotgun (WGS) entry which is preliminary data.</text>
</comment>
<dbReference type="Gene3D" id="3.40.1360.10">
    <property type="match status" value="1"/>
</dbReference>
<dbReference type="Pfam" id="PF21175">
    <property type="entry name" value="RecR_C"/>
    <property type="match status" value="1"/>
</dbReference>
<dbReference type="GO" id="GO:0006281">
    <property type="term" value="P:DNA repair"/>
    <property type="evidence" value="ECO:0007669"/>
    <property type="project" value="UniProtKB-UniRule"/>
</dbReference>
<dbReference type="InterPro" id="IPR006171">
    <property type="entry name" value="TOPRIM_dom"/>
</dbReference>
<dbReference type="Pfam" id="PF21176">
    <property type="entry name" value="RecR_HhH"/>
    <property type="match status" value="1"/>
</dbReference>
<dbReference type="CDD" id="cd01025">
    <property type="entry name" value="TOPRIM_recR"/>
    <property type="match status" value="1"/>
</dbReference>
<evidence type="ECO:0000256" key="7">
    <source>
        <dbReference type="HAMAP-Rule" id="MF_00017"/>
    </source>
</evidence>
<evidence type="ECO:0000256" key="5">
    <source>
        <dbReference type="ARBA" id="ARBA00023172"/>
    </source>
</evidence>
<name>A0A1Q9JHN7_9FIRM</name>
<dbReference type="InterPro" id="IPR015967">
    <property type="entry name" value="Rcmb_RecR_Znf"/>
</dbReference>
<protein>
    <recommendedName>
        <fullName evidence="7">Recombination protein RecR</fullName>
    </recommendedName>
</protein>